<name>A0A5B9VUR6_9BACT</name>
<proteinExistence type="predicted"/>
<keyword evidence="3" id="KW-1185">Reference proteome</keyword>
<evidence type="ECO:0000256" key="1">
    <source>
        <dbReference type="SAM" id="MobiDB-lite"/>
    </source>
</evidence>
<dbReference type="Pfam" id="PF19541">
    <property type="entry name" value="DUF6065"/>
    <property type="match status" value="1"/>
</dbReference>
<protein>
    <submittedName>
        <fullName evidence="2">Uncharacterized protein</fullName>
    </submittedName>
</protein>
<evidence type="ECO:0000313" key="3">
    <source>
        <dbReference type="Proteomes" id="UP000324233"/>
    </source>
</evidence>
<evidence type="ECO:0000313" key="2">
    <source>
        <dbReference type="EMBL" id="QEH31998.1"/>
    </source>
</evidence>
<dbReference type="InterPro" id="IPR045709">
    <property type="entry name" value="DUF6065"/>
</dbReference>
<reference evidence="2 3" key="1">
    <citation type="submission" date="2019-08" db="EMBL/GenBank/DDBJ databases">
        <title>Deep-cultivation of Planctomycetes and their phenomic and genomic characterization uncovers novel biology.</title>
        <authorList>
            <person name="Wiegand S."/>
            <person name="Jogler M."/>
            <person name="Boedeker C."/>
            <person name="Pinto D."/>
            <person name="Vollmers J."/>
            <person name="Rivas-Marin E."/>
            <person name="Kohn T."/>
            <person name="Peeters S.H."/>
            <person name="Heuer A."/>
            <person name="Rast P."/>
            <person name="Oberbeckmann S."/>
            <person name="Bunk B."/>
            <person name="Jeske O."/>
            <person name="Meyerdierks A."/>
            <person name="Storesund J.E."/>
            <person name="Kallscheuer N."/>
            <person name="Luecker S."/>
            <person name="Lage O.M."/>
            <person name="Pohl T."/>
            <person name="Merkel B.J."/>
            <person name="Hornburger P."/>
            <person name="Mueller R.-W."/>
            <person name="Bruemmer F."/>
            <person name="Labrenz M."/>
            <person name="Spormann A.M."/>
            <person name="Op den Camp H."/>
            <person name="Overmann J."/>
            <person name="Amann R."/>
            <person name="Jetten M.S.M."/>
            <person name="Mascher T."/>
            <person name="Medema M.H."/>
            <person name="Devos D.P."/>
            <person name="Kaster A.-K."/>
            <person name="Ovreas L."/>
            <person name="Rohde M."/>
            <person name="Galperin M.Y."/>
            <person name="Jogler C."/>
        </authorList>
    </citation>
    <scope>NUCLEOTIDE SEQUENCE [LARGE SCALE GENOMIC DNA]</scope>
    <source>
        <strain evidence="2 3">OJF2</strain>
    </source>
</reference>
<sequence>MQTEDDPRDDRPGAADPAGGPTRRELEARIAELERRLAAAGTPPAPLELKALRVVAPEGWGAGWVLRPSPRRRNWMDGNPHAYHCLPLVIANQWGWQVLCPTDVRVTWDGSPGPDGLVVEADPAYAPAIKSQFGSGIVTFSPPWLFRTSTGWDLLTKGPGNRWKPNCVPLEGVVETWWLNYTFTINWKVVEPGVVDFAKGESLAQLVPVPHATFQGARARELPIALEEPKAAEELLRWREERRRIAPTADAVHKLYRRAEGIPDHLQHVPVPALEMQRLVGHDRKTDEEDLPRG</sequence>
<dbReference type="KEGG" id="agv:OJF2_04670"/>
<organism evidence="2 3">
    <name type="scientific">Aquisphaera giovannonii</name>
    <dbReference type="NCBI Taxonomy" id="406548"/>
    <lineage>
        <taxon>Bacteria</taxon>
        <taxon>Pseudomonadati</taxon>
        <taxon>Planctomycetota</taxon>
        <taxon>Planctomycetia</taxon>
        <taxon>Isosphaerales</taxon>
        <taxon>Isosphaeraceae</taxon>
        <taxon>Aquisphaera</taxon>
    </lineage>
</organism>
<accession>A0A5B9VUR6</accession>
<dbReference type="OrthoDB" id="8910986at2"/>
<dbReference type="Proteomes" id="UP000324233">
    <property type="component" value="Chromosome"/>
</dbReference>
<dbReference type="EMBL" id="CP042997">
    <property type="protein sequence ID" value="QEH31998.1"/>
    <property type="molecule type" value="Genomic_DNA"/>
</dbReference>
<feature type="region of interest" description="Disordered" evidence="1">
    <location>
        <begin position="1"/>
        <end position="25"/>
    </location>
</feature>
<gene>
    <name evidence="2" type="ORF">OJF2_04670</name>
</gene>
<dbReference type="AlphaFoldDB" id="A0A5B9VUR6"/>
<dbReference type="RefSeq" id="WP_148590859.1">
    <property type="nucleotide sequence ID" value="NZ_CP042997.1"/>
</dbReference>